<evidence type="ECO:0000256" key="9">
    <source>
        <dbReference type="ARBA" id="ARBA00023004"/>
    </source>
</evidence>
<dbReference type="EMBL" id="LRGB01000389">
    <property type="protein sequence ID" value="KZS19406.1"/>
    <property type="molecule type" value="Genomic_DNA"/>
</dbReference>
<keyword evidence="10" id="KW-0472">Membrane</keyword>
<keyword evidence="7" id="KW-0249">Electron transport</keyword>
<evidence type="ECO:0000256" key="3">
    <source>
        <dbReference type="ARBA" id="ARBA00022448"/>
    </source>
</evidence>
<dbReference type="GO" id="GO:0016020">
    <property type="term" value="C:membrane"/>
    <property type="evidence" value="ECO:0007669"/>
    <property type="project" value="UniProtKB-SubCell"/>
</dbReference>
<dbReference type="AlphaFoldDB" id="A0A0P5TC90"/>
<keyword evidence="5" id="KW-0812">Transmembrane</keyword>
<sequence length="213" mass="23933">MVNRDGVHYALVHGIIIGITAYLSYLSDPGSSLFSWHPFLMTLSMLFLMNEAVLIFSPQWSLLPKKFHKQLFMDCHVYLQLVALVGIILAFAAIYINKEDNEKPHFKSWHGLLGLIQVLLILGQASIGSLAKYAKLFPVKLNVGKIKTFHDLLGAIVILFSSLNMVTACFTNFFASQTHILLAYTFSAAFILIYGFVSLRVFMTNSRIAQILK</sequence>
<evidence type="ECO:0000256" key="5">
    <source>
        <dbReference type="ARBA" id="ARBA00022692"/>
    </source>
</evidence>
<keyword evidence="9" id="KW-0408">Iron</keyword>
<evidence type="ECO:0000256" key="11">
    <source>
        <dbReference type="ARBA" id="ARBA00024225"/>
    </source>
</evidence>
<dbReference type="InterPro" id="IPR006593">
    <property type="entry name" value="Cyt_b561/ferric_Rdtase_TM"/>
</dbReference>
<proteinExistence type="predicted"/>
<name>A0A0P5TC90_9CRUS</name>
<dbReference type="Pfam" id="PF03188">
    <property type="entry name" value="Cytochrom_B561"/>
    <property type="match status" value="1"/>
</dbReference>
<organism evidence="12 13">
    <name type="scientific">Daphnia magna</name>
    <dbReference type="NCBI Taxonomy" id="35525"/>
    <lineage>
        <taxon>Eukaryota</taxon>
        <taxon>Metazoa</taxon>
        <taxon>Ecdysozoa</taxon>
        <taxon>Arthropoda</taxon>
        <taxon>Crustacea</taxon>
        <taxon>Branchiopoda</taxon>
        <taxon>Diplostraca</taxon>
        <taxon>Cladocera</taxon>
        <taxon>Anomopoda</taxon>
        <taxon>Daphniidae</taxon>
        <taxon>Daphnia</taxon>
    </lineage>
</organism>
<evidence type="ECO:0000256" key="4">
    <source>
        <dbReference type="ARBA" id="ARBA00022617"/>
    </source>
</evidence>
<dbReference type="PROSITE" id="PS50939">
    <property type="entry name" value="CYTOCHROME_B561"/>
    <property type="match status" value="1"/>
</dbReference>
<accession>A0A0P5TC90</accession>
<dbReference type="GO" id="GO:0046872">
    <property type="term" value="F:metal ion binding"/>
    <property type="evidence" value="ECO:0007669"/>
    <property type="project" value="UniProtKB-KW"/>
</dbReference>
<dbReference type="SMART" id="SM00665">
    <property type="entry name" value="B561"/>
    <property type="match status" value="1"/>
</dbReference>
<dbReference type="PANTHER" id="PTHR15422">
    <property type="entry name" value="OS05G0565100 PROTEIN"/>
    <property type="match status" value="1"/>
</dbReference>
<keyword evidence="8" id="KW-1133">Transmembrane helix</keyword>
<evidence type="ECO:0000256" key="10">
    <source>
        <dbReference type="ARBA" id="ARBA00023136"/>
    </source>
</evidence>
<comment type="cofactor">
    <cofactor evidence="1">
        <name>heme b</name>
        <dbReference type="ChEBI" id="CHEBI:60344"/>
    </cofactor>
</comment>
<dbReference type="Proteomes" id="UP000076858">
    <property type="component" value="Unassembled WGS sequence"/>
</dbReference>
<keyword evidence="4" id="KW-0349">Heme</keyword>
<dbReference type="STRING" id="35525.A0A0P5TC90"/>
<dbReference type="PANTHER" id="PTHR15422:SF45">
    <property type="entry name" value="CYTOCHROME B561 DOMAIN-CONTAINING PROTEIN"/>
    <property type="match status" value="1"/>
</dbReference>
<dbReference type="OrthoDB" id="432881at2759"/>
<evidence type="ECO:0000256" key="6">
    <source>
        <dbReference type="ARBA" id="ARBA00022723"/>
    </source>
</evidence>
<reference evidence="12 13" key="1">
    <citation type="submission" date="2016-03" db="EMBL/GenBank/DDBJ databases">
        <title>EvidentialGene: Evidence-directed Construction of Genes on Genomes.</title>
        <authorList>
            <person name="Gilbert D.G."/>
            <person name="Choi J.-H."/>
            <person name="Mockaitis K."/>
            <person name="Colbourne J."/>
            <person name="Pfrender M."/>
        </authorList>
    </citation>
    <scope>NUCLEOTIDE SEQUENCE [LARGE SCALE GENOMIC DNA]</scope>
    <source>
        <strain evidence="12 13">Xinb3</strain>
        <tissue evidence="12">Complete organism</tissue>
    </source>
</reference>
<evidence type="ECO:0000313" key="13">
    <source>
        <dbReference type="Proteomes" id="UP000076858"/>
    </source>
</evidence>
<protein>
    <recommendedName>
        <fullName evidence="11">ascorbate ferrireductase (transmembrane)</fullName>
        <ecNumber evidence="11">7.2.1.3</ecNumber>
    </recommendedName>
</protein>
<dbReference type="CDD" id="cd08761">
    <property type="entry name" value="Cyt_b561_CYB561D2_like"/>
    <property type="match status" value="1"/>
</dbReference>
<evidence type="ECO:0000256" key="1">
    <source>
        <dbReference type="ARBA" id="ARBA00001970"/>
    </source>
</evidence>
<dbReference type="GO" id="GO:0140571">
    <property type="term" value="F:transmembrane ascorbate ferrireductase activity"/>
    <property type="evidence" value="ECO:0007669"/>
    <property type="project" value="UniProtKB-EC"/>
</dbReference>
<dbReference type="GO" id="GO:0140575">
    <property type="term" value="F:transmembrane monodehydroascorbate reductase activity"/>
    <property type="evidence" value="ECO:0007669"/>
    <property type="project" value="InterPro"/>
</dbReference>
<keyword evidence="6" id="KW-0479">Metal-binding</keyword>
<evidence type="ECO:0000256" key="7">
    <source>
        <dbReference type="ARBA" id="ARBA00022982"/>
    </source>
</evidence>
<evidence type="ECO:0000256" key="8">
    <source>
        <dbReference type="ARBA" id="ARBA00022989"/>
    </source>
</evidence>
<evidence type="ECO:0000313" key="12">
    <source>
        <dbReference type="EMBL" id="KZS19406.1"/>
    </source>
</evidence>
<comment type="caution">
    <text evidence="12">The sequence shown here is derived from an EMBL/GenBank/DDBJ whole genome shotgun (WGS) entry which is preliminary data.</text>
</comment>
<gene>
    <name evidence="12" type="ORF">APZ42_014313</name>
</gene>
<dbReference type="EC" id="7.2.1.3" evidence="11"/>
<keyword evidence="3" id="KW-0813">Transport</keyword>
<comment type="subcellular location">
    <subcellularLocation>
        <location evidence="2">Membrane</location>
        <topology evidence="2">Multi-pass membrane protein</topology>
    </subcellularLocation>
</comment>
<keyword evidence="13" id="KW-1185">Reference proteome</keyword>
<dbReference type="InterPro" id="IPR045150">
    <property type="entry name" value="CYB561D1/2"/>
</dbReference>
<dbReference type="Gene3D" id="1.20.120.1770">
    <property type="match status" value="1"/>
</dbReference>
<evidence type="ECO:0000256" key="2">
    <source>
        <dbReference type="ARBA" id="ARBA00004141"/>
    </source>
</evidence>